<evidence type="ECO:0000313" key="4">
    <source>
        <dbReference type="EMBL" id="GAA4307267.1"/>
    </source>
</evidence>
<dbReference type="SMART" id="SM00028">
    <property type="entry name" value="TPR"/>
    <property type="match status" value="6"/>
</dbReference>
<reference evidence="5" key="1">
    <citation type="journal article" date="2019" name="Int. J. Syst. Evol. Microbiol.">
        <title>The Global Catalogue of Microorganisms (GCM) 10K type strain sequencing project: providing services to taxonomists for standard genome sequencing and annotation.</title>
        <authorList>
            <consortium name="The Broad Institute Genomics Platform"/>
            <consortium name="The Broad Institute Genome Sequencing Center for Infectious Disease"/>
            <person name="Wu L."/>
            <person name="Ma J."/>
        </authorList>
    </citation>
    <scope>NUCLEOTIDE SEQUENCE [LARGE SCALE GENOMIC DNA]</scope>
    <source>
        <strain evidence="5">JCM 17664</strain>
    </source>
</reference>
<feature type="transmembrane region" description="Helical" evidence="3">
    <location>
        <begin position="308"/>
        <end position="330"/>
    </location>
</feature>
<dbReference type="SUPFAM" id="SSF48452">
    <property type="entry name" value="TPR-like"/>
    <property type="match status" value="1"/>
</dbReference>
<organism evidence="4 5">
    <name type="scientific">Compostibacter hankyongensis</name>
    <dbReference type="NCBI Taxonomy" id="1007089"/>
    <lineage>
        <taxon>Bacteria</taxon>
        <taxon>Pseudomonadati</taxon>
        <taxon>Bacteroidota</taxon>
        <taxon>Chitinophagia</taxon>
        <taxon>Chitinophagales</taxon>
        <taxon>Chitinophagaceae</taxon>
        <taxon>Compostibacter</taxon>
    </lineage>
</organism>
<dbReference type="SUPFAM" id="SSF46894">
    <property type="entry name" value="C-terminal effector domain of the bipartite response regulators"/>
    <property type="match status" value="1"/>
</dbReference>
<dbReference type="InterPro" id="IPR016032">
    <property type="entry name" value="Sig_transdc_resp-reg_C-effctor"/>
</dbReference>
<protein>
    <recommendedName>
        <fullName evidence="6">Tetratricopeptide repeat protein</fullName>
    </recommendedName>
</protein>
<gene>
    <name evidence="4" type="ORF">GCM10023143_13690</name>
</gene>
<sequence length="517" mass="60223">MPGINTVSKLSTAYPDSAYTLLKVLIAKARQDKNRIAEATGLQQMGQVLHHEGNYAAAISNLLEAEKIFRAENQTRYLGQTLNYLGDVYYYNKEPRQAMRQFNEALRLFRKLKDDKGIARSYGEIGHLYEKKTIYDSAYLYQRLAMDHLVHIGDSASLAKIYENIASIMEDQERYDSSLYYYQASLRLNERFHNSIAQIEVVNNLGDIYRKTGRYAMGLQYSRRAMALSQQLNEQYQLSSAYRDIGRSYGLMNQYDSAYYYTELARVSQKKIYETENTRQIALIQVLFDTEKKNSEITRLNAEKRINIIITTASVIILILLLFLAVLIYLRQKLKIRTEQEMREKQQHIFQTENGLLETELKNKALEESKLKQQLEVKSKELSSYILHLIQKNEALQAIKTDLNELLKDDKRDHKKHLKQLLYKINISVSQDTYWREFRVIFEQVHESFFDSVRGICANLTANDLRLIALLKMNLSTSDITTLLGVSADSLRVIRYRLRKKLKLEQGKNLSTFLQSL</sequence>
<keyword evidence="2" id="KW-0802">TPR repeat</keyword>
<keyword evidence="1" id="KW-0677">Repeat</keyword>
<dbReference type="Pfam" id="PF13424">
    <property type="entry name" value="TPR_12"/>
    <property type="match status" value="2"/>
</dbReference>
<evidence type="ECO:0000256" key="3">
    <source>
        <dbReference type="SAM" id="Phobius"/>
    </source>
</evidence>
<dbReference type="EMBL" id="BAABFN010000002">
    <property type="protein sequence ID" value="GAA4307267.1"/>
    <property type="molecule type" value="Genomic_DNA"/>
</dbReference>
<keyword evidence="3" id="KW-0812">Transmembrane</keyword>
<evidence type="ECO:0000313" key="5">
    <source>
        <dbReference type="Proteomes" id="UP001501207"/>
    </source>
</evidence>
<dbReference type="PANTHER" id="PTHR45641">
    <property type="entry name" value="TETRATRICOPEPTIDE REPEAT PROTEIN (AFU_ORTHOLOGUE AFUA_6G03870)"/>
    <property type="match status" value="1"/>
</dbReference>
<evidence type="ECO:0008006" key="6">
    <source>
        <dbReference type="Google" id="ProtNLM"/>
    </source>
</evidence>
<comment type="caution">
    <text evidence="4">The sequence shown here is derived from an EMBL/GenBank/DDBJ whole genome shotgun (WGS) entry which is preliminary data.</text>
</comment>
<name>A0ABP8FMI3_9BACT</name>
<dbReference type="InterPro" id="IPR011990">
    <property type="entry name" value="TPR-like_helical_dom_sf"/>
</dbReference>
<dbReference type="Gene3D" id="1.25.40.10">
    <property type="entry name" value="Tetratricopeptide repeat domain"/>
    <property type="match status" value="2"/>
</dbReference>
<accession>A0ABP8FMI3</accession>
<evidence type="ECO:0000256" key="1">
    <source>
        <dbReference type="ARBA" id="ARBA00022737"/>
    </source>
</evidence>
<keyword evidence="5" id="KW-1185">Reference proteome</keyword>
<proteinExistence type="predicted"/>
<dbReference type="PANTHER" id="PTHR45641:SF1">
    <property type="entry name" value="AAA+ ATPASE DOMAIN-CONTAINING PROTEIN"/>
    <property type="match status" value="1"/>
</dbReference>
<dbReference type="Proteomes" id="UP001501207">
    <property type="component" value="Unassembled WGS sequence"/>
</dbReference>
<evidence type="ECO:0000256" key="2">
    <source>
        <dbReference type="ARBA" id="ARBA00022803"/>
    </source>
</evidence>
<dbReference type="InterPro" id="IPR019734">
    <property type="entry name" value="TPR_rpt"/>
</dbReference>
<keyword evidence="3" id="KW-1133">Transmembrane helix</keyword>
<keyword evidence="3" id="KW-0472">Membrane</keyword>